<sequence>MRPFNFPALRIALYVALAMFSIVLLALSADRLHYTLTLKRSDPLNQGRPFYDHIIAELIFTTSVTILWSFYMCVPLERIPFFRSLLFMYEFTGLFVLWVFWLVGAAISSVSRHLWGDLSWCWSYIQCRILSALVAFAWTGWATLTILGTSSVAFVLTKKAARRPAHGRYLDDDDGEFRGQVRQPNMRFLPNFNRSG</sequence>
<name>A0A0D7A9Y9_9AGAR</name>
<evidence type="ECO:0000313" key="2">
    <source>
        <dbReference type="EMBL" id="KIY47797.1"/>
    </source>
</evidence>
<organism evidence="2 3">
    <name type="scientific">Fistulina hepatica ATCC 64428</name>
    <dbReference type="NCBI Taxonomy" id="1128425"/>
    <lineage>
        <taxon>Eukaryota</taxon>
        <taxon>Fungi</taxon>
        <taxon>Dikarya</taxon>
        <taxon>Basidiomycota</taxon>
        <taxon>Agaricomycotina</taxon>
        <taxon>Agaricomycetes</taxon>
        <taxon>Agaricomycetidae</taxon>
        <taxon>Agaricales</taxon>
        <taxon>Fistulinaceae</taxon>
        <taxon>Fistulina</taxon>
    </lineage>
</organism>
<keyword evidence="1" id="KW-1133">Transmembrane helix</keyword>
<evidence type="ECO:0000313" key="3">
    <source>
        <dbReference type="Proteomes" id="UP000054144"/>
    </source>
</evidence>
<feature type="transmembrane region" description="Helical" evidence="1">
    <location>
        <begin position="54"/>
        <end position="74"/>
    </location>
</feature>
<feature type="transmembrane region" description="Helical" evidence="1">
    <location>
        <begin position="86"/>
        <end position="109"/>
    </location>
</feature>
<dbReference type="Proteomes" id="UP000054144">
    <property type="component" value="Unassembled WGS sequence"/>
</dbReference>
<evidence type="ECO:0000256" key="1">
    <source>
        <dbReference type="SAM" id="Phobius"/>
    </source>
</evidence>
<protein>
    <recommendedName>
        <fullName evidence="4">MARVEL domain-containing protein</fullName>
    </recommendedName>
</protein>
<feature type="transmembrane region" description="Helical" evidence="1">
    <location>
        <begin position="12"/>
        <end position="34"/>
    </location>
</feature>
<dbReference type="AlphaFoldDB" id="A0A0D7A9Y9"/>
<dbReference type="EMBL" id="KN881928">
    <property type="protein sequence ID" value="KIY47797.1"/>
    <property type="molecule type" value="Genomic_DNA"/>
</dbReference>
<keyword evidence="1" id="KW-0472">Membrane</keyword>
<keyword evidence="1" id="KW-0812">Transmembrane</keyword>
<evidence type="ECO:0008006" key="4">
    <source>
        <dbReference type="Google" id="ProtNLM"/>
    </source>
</evidence>
<proteinExistence type="predicted"/>
<accession>A0A0D7A9Y9</accession>
<reference evidence="2 3" key="1">
    <citation type="journal article" date="2015" name="Fungal Genet. Biol.">
        <title>Evolution of novel wood decay mechanisms in Agaricales revealed by the genome sequences of Fistulina hepatica and Cylindrobasidium torrendii.</title>
        <authorList>
            <person name="Floudas D."/>
            <person name="Held B.W."/>
            <person name="Riley R."/>
            <person name="Nagy L.G."/>
            <person name="Koehler G."/>
            <person name="Ransdell A.S."/>
            <person name="Younus H."/>
            <person name="Chow J."/>
            <person name="Chiniquy J."/>
            <person name="Lipzen A."/>
            <person name="Tritt A."/>
            <person name="Sun H."/>
            <person name="Haridas S."/>
            <person name="LaButti K."/>
            <person name="Ohm R.A."/>
            <person name="Kues U."/>
            <person name="Blanchette R.A."/>
            <person name="Grigoriev I.V."/>
            <person name="Minto R.E."/>
            <person name="Hibbett D.S."/>
        </authorList>
    </citation>
    <scope>NUCLEOTIDE SEQUENCE [LARGE SCALE GENOMIC DNA]</scope>
    <source>
        <strain evidence="2 3">ATCC 64428</strain>
    </source>
</reference>
<feature type="transmembrane region" description="Helical" evidence="1">
    <location>
        <begin position="129"/>
        <end position="156"/>
    </location>
</feature>
<dbReference type="OrthoDB" id="2501127at2759"/>
<keyword evidence="3" id="KW-1185">Reference proteome</keyword>
<gene>
    <name evidence="2" type="ORF">FISHEDRAFT_44590</name>
</gene>